<dbReference type="HOGENOM" id="CLU_918003_0_0_12"/>
<sequence length="303" mass="34577">MFVWDVQRQHPLARVEGIRQGSVVSLFVLRKAGSGLWEARVGEHRYVVKSSLPLEEGARYTARVERRHGVIYLRILSRPFRDPFSPLSRFLLTKYAYLIPPRFLRFLEAKANEGALGARELGLIVRALLKGLAPEPELLERLLSELSLPFPAPREMDVPSVYFPSLGAHEEQREGVLPFFNSLQGPDHTAWIVPFRFFLAQDRSIEGCLSYERREAASPIERYTLHLKGNAEYVFILWRAPSRRIDVFLSPEVFEPHGDLIAGLKRRLEGQGFPCHVNPLPRDAFDGFEIHVPGRGMQVDLSV</sequence>
<reference evidence="1 2" key="2">
    <citation type="journal article" date="2010" name="J. Bacteriol.">
        <title>Genome sequence of the polysaccharide-degrading, thermophilic anaerobe Spirochaeta thermophila DSM 6192.</title>
        <authorList>
            <person name="Angelov A."/>
            <person name="Liebl S."/>
            <person name="Ballschmiter M."/>
            <person name="Bomeke M."/>
            <person name="Lehmann R."/>
            <person name="Liesegang H."/>
            <person name="Daniel R."/>
            <person name="Liebl W."/>
        </authorList>
    </citation>
    <scope>NUCLEOTIDE SEQUENCE [LARGE SCALE GENOMIC DNA]</scope>
    <source>
        <strain evidence="2">ATCC 49972 / DSM 6192 / RI 19.B1</strain>
    </source>
</reference>
<dbReference type="KEGG" id="sta:STHERM_c10580"/>
<dbReference type="AlphaFoldDB" id="E0RSL6"/>
<dbReference type="EMBL" id="CP001698">
    <property type="protein sequence ID" value="ADN02003.1"/>
    <property type="molecule type" value="Genomic_DNA"/>
</dbReference>
<reference key="1">
    <citation type="submission" date="2009-08" db="EMBL/GenBank/DDBJ databases">
        <title>The genome sequence of Spirochaeta thermophila DSM6192.</title>
        <authorList>
            <person name="Angelov A."/>
            <person name="Mientus M."/>
            <person name="Wittenberg S."/>
            <person name="Lehmann R."/>
            <person name="Liesegang H."/>
            <person name="Daniel R."/>
            <person name="Liebl W."/>
        </authorList>
    </citation>
    <scope>NUCLEOTIDE SEQUENCE</scope>
    <source>
        <strain>DSM 6192</strain>
    </source>
</reference>
<name>E0RSL6_WINT6</name>
<evidence type="ECO:0000313" key="1">
    <source>
        <dbReference type="EMBL" id="ADN02003.1"/>
    </source>
</evidence>
<organism evidence="1 2">
    <name type="scientific">Winmispira thermophila (strain ATCC 49972 / DSM 6192 / RI 19.B1)</name>
    <name type="common">Spirochaeta thermophila</name>
    <dbReference type="NCBI Taxonomy" id="665571"/>
    <lineage>
        <taxon>Bacteria</taxon>
        <taxon>Pseudomonadati</taxon>
        <taxon>Spirochaetota</taxon>
        <taxon>Spirochaetia</taxon>
        <taxon>Winmispirales</taxon>
        <taxon>Winmispiraceae</taxon>
        <taxon>Winmispira</taxon>
    </lineage>
</organism>
<gene>
    <name evidence="1" type="ordered locus">STHERM_c10580</name>
</gene>
<dbReference type="PaxDb" id="665571-STHERM_c10580"/>
<protein>
    <submittedName>
        <fullName evidence="1">Uncharacterized protein</fullName>
    </submittedName>
</protein>
<evidence type="ECO:0000313" key="2">
    <source>
        <dbReference type="Proteomes" id="UP000001296"/>
    </source>
</evidence>
<proteinExistence type="predicted"/>
<dbReference type="Proteomes" id="UP000001296">
    <property type="component" value="Chromosome"/>
</dbReference>
<accession>E0RSL6</accession>